<dbReference type="OrthoDB" id="5849210at2759"/>
<dbReference type="Gene3D" id="3.10.100.10">
    <property type="entry name" value="Mannose-Binding Protein A, subunit A"/>
    <property type="match status" value="1"/>
</dbReference>
<dbReference type="PANTHER" id="PTHR22803">
    <property type="entry name" value="MANNOSE, PHOSPHOLIPASE, LECTIN RECEPTOR RELATED"/>
    <property type="match status" value="1"/>
</dbReference>
<reference evidence="2 3" key="1">
    <citation type="submission" date="2018-11" db="EMBL/GenBank/DDBJ databases">
        <authorList>
            <consortium name="Pathogen Informatics"/>
        </authorList>
    </citation>
    <scope>NUCLEOTIDE SEQUENCE [LARGE SCALE GENOMIC DNA]</scope>
</reference>
<accession>A0A3P8AWX1</accession>
<dbReference type="InterPro" id="IPR016187">
    <property type="entry name" value="CTDL_fold"/>
</dbReference>
<proteinExistence type="predicted"/>
<name>A0A3P8AWX1_HELPZ</name>
<dbReference type="Pfam" id="PF00059">
    <property type="entry name" value="Lectin_C"/>
    <property type="match status" value="1"/>
</dbReference>
<dbReference type="EMBL" id="UZAH01025495">
    <property type="protein sequence ID" value="VDO64985.1"/>
    <property type="molecule type" value="Genomic_DNA"/>
</dbReference>
<gene>
    <name evidence="2" type="ORF">HPBE_LOCUS5553</name>
</gene>
<dbReference type="InterPro" id="IPR050111">
    <property type="entry name" value="C-type_lectin/snaclec_domain"/>
</dbReference>
<dbReference type="InterPro" id="IPR001304">
    <property type="entry name" value="C-type_lectin-like"/>
</dbReference>
<protein>
    <submittedName>
        <fullName evidence="4">C-type lectin domain-containing protein</fullName>
    </submittedName>
</protein>
<dbReference type="SUPFAM" id="SSF56436">
    <property type="entry name" value="C-type lectin-like"/>
    <property type="match status" value="1"/>
</dbReference>
<dbReference type="InterPro" id="IPR016186">
    <property type="entry name" value="C-type_lectin-like/link_sf"/>
</dbReference>
<organism evidence="2">
    <name type="scientific">Heligmosomoides polygyrus</name>
    <name type="common">Parasitic roundworm</name>
    <dbReference type="NCBI Taxonomy" id="6339"/>
    <lineage>
        <taxon>Eukaryota</taxon>
        <taxon>Metazoa</taxon>
        <taxon>Ecdysozoa</taxon>
        <taxon>Nematoda</taxon>
        <taxon>Chromadorea</taxon>
        <taxon>Rhabditida</taxon>
        <taxon>Rhabditina</taxon>
        <taxon>Rhabditomorpha</taxon>
        <taxon>Strongyloidea</taxon>
        <taxon>Heligmosomidae</taxon>
        <taxon>Heligmosomoides</taxon>
    </lineage>
</organism>
<evidence type="ECO:0000313" key="2">
    <source>
        <dbReference type="EMBL" id="VDO64985.1"/>
    </source>
</evidence>
<dbReference type="AlphaFoldDB" id="A0A3P8AWX1"/>
<sequence>MIESEFTRRPAPPRSTLHASAIIKTFRKRNQIAPEWMSHEALVVIAAIIFMSASIEAFSAVKPSNDEGYKGWKKFNGYLYKTPTYEGFLWIGLKKEGDQWKWSDDSPSDYTFWHPEEPNGGENENCAEYLTKDVNESSSIKVNDIELPRTSVFKYLGSAVKSDGNLMVEMNSRVNAAWSKWRSLTGVLCDRKIPEHVKSKIYGAVVRQ</sequence>
<evidence type="ECO:0000313" key="4">
    <source>
        <dbReference type="WBParaSite" id="HPBE_0000555201-mRNA-1"/>
    </source>
</evidence>
<evidence type="ECO:0000259" key="1">
    <source>
        <dbReference type="PROSITE" id="PS50041"/>
    </source>
</evidence>
<dbReference type="WBParaSite" id="HPBE_0000555201-mRNA-1">
    <property type="protein sequence ID" value="HPBE_0000555201-mRNA-1"/>
    <property type="gene ID" value="HPBE_0000555201"/>
</dbReference>
<dbReference type="PROSITE" id="PS50041">
    <property type="entry name" value="C_TYPE_LECTIN_2"/>
    <property type="match status" value="1"/>
</dbReference>
<reference evidence="4" key="2">
    <citation type="submission" date="2019-09" db="UniProtKB">
        <authorList>
            <consortium name="WormBaseParasite"/>
        </authorList>
    </citation>
    <scope>IDENTIFICATION</scope>
</reference>
<feature type="domain" description="C-type lectin" evidence="1">
    <location>
        <begin position="89"/>
        <end position="128"/>
    </location>
</feature>
<evidence type="ECO:0000313" key="3">
    <source>
        <dbReference type="Proteomes" id="UP000050761"/>
    </source>
</evidence>
<dbReference type="Proteomes" id="UP000050761">
    <property type="component" value="Unassembled WGS sequence"/>
</dbReference>
<keyword evidence="3" id="KW-1185">Reference proteome</keyword>